<dbReference type="InterPro" id="IPR036028">
    <property type="entry name" value="SH3-like_dom_sf"/>
</dbReference>
<dbReference type="OrthoDB" id="27823at2759"/>
<feature type="compositionally biased region" description="Polar residues" evidence="9">
    <location>
        <begin position="78"/>
        <end position="89"/>
    </location>
</feature>
<dbReference type="EMBL" id="JAEPRA010000014">
    <property type="protein sequence ID" value="KAG2175920.1"/>
    <property type="molecule type" value="Genomic_DNA"/>
</dbReference>
<dbReference type="GO" id="GO:0030036">
    <property type="term" value="P:actin cytoskeleton organization"/>
    <property type="evidence" value="ECO:0007669"/>
    <property type="project" value="UniProtKB-ARBA"/>
</dbReference>
<accession>A0A8H7PLJ6</accession>
<evidence type="ECO:0000256" key="1">
    <source>
        <dbReference type="ARBA" id="ARBA00004245"/>
    </source>
</evidence>
<feature type="region of interest" description="Disordered" evidence="9">
    <location>
        <begin position="368"/>
        <end position="406"/>
    </location>
</feature>
<proteinExistence type="predicted"/>
<dbReference type="PROSITE" id="PS51741">
    <property type="entry name" value="F_BAR"/>
    <property type="match status" value="1"/>
</dbReference>
<keyword evidence="2 6" id="KW-0728">SH3 domain</keyword>
<keyword evidence="13" id="KW-1185">Reference proteome</keyword>
<evidence type="ECO:0008006" key="14">
    <source>
        <dbReference type="Google" id="ProtNLM"/>
    </source>
</evidence>
<gene>
    <name evidence="12" type="ORF">INT44_000398</name>
</gene>
<evidence type="ECO:0000256" key="7">
    <source>
        <dbReference type="PROSITE-ProRule" id="PRU01077"/>
    </source>
</evidence>
<keyword evidence="3" id="KW-0963">Cytoplasm</keyword>
<evidence type="ECO:0000256" key="9">
    <source>
        <dbReference type="SAM" id="MobiDB-lite"/>
    </source>
</evidence>
<dbReference type="GO" id="GO:0009898">
    <property type="term" value="C:cytoplasmic side of plasma membrane"/>
    <property type="evidence" value="ECO:0007669"/>
    <property type="project" value="TreeGrafter"/>
</dbReference>
<dbReference type="Pfam" id="PF00611">
    <property type="entry name" value="FCH"/>
    <property type="match status" value="1"/>
</dbReference>
<feature type="domain" description="SH3" evidence="10">
    <location>
        <begin position="683"/>
        <end position="749"/>
    </location>
</feature>
<evidence type="ECO:0000259" key="11">
    <source>
        <dbReference type="PROSITE" id="PS51741"/>
    </source>
</evidence>
<evidence type="ECO:0000256" key="6">
    <source>
        <dbReference type="PROSITE-ProRule" id="PRU00192"/>
    </source>
</evidence>
<dbReference type="Proteomes" id="UP000612746">
    <property type="component" value="Unassembled WGS sequence"/>
</dbReference>
<feature type="region of interest" description="Disordered" evidence="9">
    <location>
        <begin position="618"/>
        <end position="641"/>
    </location>
</feature>
<reference evidence="12" key="1">
    <citation type="submission" date="2020-12" db="EMBL/GenBank/DDBJ databases">
        <title>Metabolic potential, ecology and presence of endohyphal bacteria is reflected in genomic diversity of Mucoromycotina.</title>
        <authorList>
            <person name="Muszewska A."/>
            <person name="Okrasinska A."/>
            <person name="Steczkiewicz K."/>
            <person name="Drgas O."/>
            <person name="Orlowska M."/>
            <person name="Perlinska-Lenart U."/>
            <person name="Aleksandrzak-Piekarczyk T."/>
            <person name="Szatraj K."/>
            <person name="Zielenkiewicz U."/>
            <person name="Pilsyk S."/>
            <person name="Malc E."/>
            <person name="Mieczkowski P."/>
            <person name="Kruszewska J.S."/>
            <person name="Biernat P."/>
            <person name="Pawlowska J."/>
        </authorList>
    </citation>
    <scope>NUCLEOTIDE SEQUENCE</scope>
    <source>
        <strain evidence="12">WA0000051536</strain>
    </source>
</reference>
<comment type="subcellular location">
    <subcellularLocation>
        <location evidence="1">Cytoplasm</location>
        <location evidence="1">Cytoskeleton</location>
    </subcellularLocation>
</comment>
<keyword evidence="7 8" id="KW-0175">Coiled coil</keyword>
<feature type="region of interest" description="Disordered" evidence="9">
    <location>
        <begin position="69"/>
        <end position="89"/>
    </location>
</feature>
<dbReference type="SUPFAM" id="SSF50044">
    <property type="entry name" value="SH3-domain"/>
    <property type="match status" value="1"/>
</dbReference>
<evidence type="ECO:0000313" key="12">
    <source>
        <dbReference type="EMBL" id="KAG2175920.1"/>
    </source>
</evidence>
<evidence type="ECO:0000256" key="3">
    <source>
        <dbReference type="ARBA" id="ARBA00022490"/>
    </source>
</evidence>
<protein>
    <recommendedName>
        <fullName evidence="14">SH3 domain-containing protein</fullName>
    </recommendedName>
</protein>
<dbReference type="Pfam" id="PF07653">
    <property type="entry name" value="SH3_2"/>
    <property type="match status" value="1"/>
</dbReference>
<comment type="caution">
    <text evidence="12">The sequence shown here is derived from an EMBL/GenBank/DDBJ whole genome shotgun (WGS) entry which is preliminary data.</text>
</comment>
<feature type="region of interest" description="Disordered" evidence="9">
    <location>
        <begin position="530"/>
        <end position="549"/>
    </location>
</feature>
<dbReference type="PANTHER" id="PTHR23065">
    <property type="entry name" value="PROLINE-SERINE-THREONINE PHOSPHATASE INTERACTING PROTEIN 1"/>
    <property type="match status" value="1"/>
</dbReference>
<dbReference type="CDD" id="cd00174">
    <property type="entry name" value="SH3"/>
    <property type="match status" value="1"/>
</dbReference>
<feature type="coiled-coil region" evidence="8">
    <location>
        <begin position="147"/>
        <end position="202"/>
    </location>
</feature>
<dbReference type="SMART" id="SM00326">
    <property type="entry name" value="SH3"/>
    <property type="match status" value="1"/>
</dbReference>
<dbReference type="PANTHER" id="PTHR23065:SF7">
    <property type="entry name" value="NOSTRIN, ISOFORM H"/>
    <property type="match status" value="1"/>
</dbReference>
<dbReference type="GO" id="GO:0120104">
    <property type="term" value="C:mitotic actomyosin contractile ring, proximal layer"/>
    <property type="evidence" value="ECO:0007669"/>
    <property type="project" value="TreeGrafter"/>
</dbReference>
<keyword evidence="5" id="KW-0206">Cytoskeleton</keyword>
<evidence type="ECO:0000256" key="2">
    <source>
        <dbReference type="ARBA" id="ARBA00022443"/>
    </source>
</evidence>
<dbReference type="PROSITE" id="PS50002">
    <property type="entry name" value="SH3"/>
    <property type="match status" value="1"/>
</dbReference>
<dbReference type="AlphaFoldDB" id="A0A8H7PLJ6"/>
<dbReference type="PRINTS" id="PR00452">
    <property type="entry name" value="SH3DOMAIN"/>
</dbReference>
<name>A0A8H7PLJ6_9FUNG</name>
<dbReference type="InterPro" id="IPR027267">
    <property type="entry name" value="AH/BAR_dom_sf"/>
</dbReference>
<sequence>MPPHEISPVLCSMNFADNFWGREQKGVKTLLARMRHAKETCEDVRHMYEARALAAEEYSRKLQRIQKSKVAKDDTGNVKKSLQSAQEDAQTEAQHFQQLAQTIRVELGVPLAEFVTKQREARKLIQKAVQDVYNQRQLQIHYVLRARDKYNNECIRIKTLREDKENQKAALTRAAASAKSLYAEYESSLAAAQESIQLWNREWQASCEKFQNLEEERINFLRESLSQFAYLQMTYAQSQVSRWESLLTSVNGWDCRDELNTYVSDHGTGRDIPEVMDYMILYEQQESDKSAATNANEKDVVPPSPILSRQGSITEASMRPTMIPVAAKMETPPAPTENNIQMEDVNEQRQMSSPQIAPTPISNEIFAKETHGRVTVSDKQSERRRDSVRRSMPVGNLEKSQGSFQQGYQNGITRRASVMELHHTTDNNHRISQNMNIQPELGQRNQQQEYAQKEERSPLVRVTSSRPIMVDLKDVRGSLNRNSSFATVSSTDSKSSVKAHSSLENILQRFETGQIGRGTNRIRDTLKDRAASRRPALGTWQSGTDQADRRVSLRDITSRSMQSPTFSATSVDSSASMSTMDDFNGRYSRQGTPKLIPQQKIMEEPQQYETNDPYGAITGVGRPTQEDHTTGSDEDENPHTDLESQLDDMISLLNDGIDYQLELAKEDSPELSPKSQPSIQNDRAIMWVQALFDYEGEDDEELTFTTGDLIAVVDTGDGDWWHGELWDTETNSCIASGTVPSNYVEEVEVA</sequence>
<dbReference type="InterPro" id="IPR031160">
    <property type="entry name" value="F_BAR_dom"/>
</dbReference>
<feature type="compositionally biased region" description="Basic and acidic residues" evidence="9">
    <location>
        <begin position="379"/>
        <end position="389"/>
    </location>
</feature>
<evidence type="ECO:0000256" key="5">
    <source>
        <dbReference type="ARBA" id="ARBA00023212"/>
    </source>
</evidence>
<evidence type="ECO:0000256" key="8">
    <source>
        <dbReference type="SAM" id="Coils"/>
    </source>
</evidence>
<dbReference type="Gene3D" id="2.30.30.40">
    <property type="entry name" value="SH3 Domains"/>
    <property type="match status" value="1"/>
</dbReference>
<feature type="region of interest" description="Disordered" evidence="9">
    <location>
        <begin position="442"/>
        <end position="461"/>
    </location>
</feature>
<dbReference type="InterPro" id="IPR001452">
    <property type="entry name" value="SH3_domain"/>
</dbReference>
<feature type="domain" description="F-BAR" evidence="11">
    <location>
        <begin position="13"/>
        <end position="258"/>
    </location>
</feature>
<evidence type="ECO:0000259" key="10">
    <source>
        <dbReference type="PROSITE" id="PS50002"/>
    </source>
</evidence>
<dbReference type="SUPFAM" id="SSF103657">
    <property type="entry name" value="BAR/IMD domain-like"/>
    <property type="match status" value="1"/>
</dbReference>
<dbReference type="InterPro" id="IPR001060">
    <property type="entry name" value="FCH_dom"/>
</dbReference>
<evidence type="ECO:0000313" key="13">
    <source>
        <dbReference type="Proteomes" id="UP000612746"/>
    </source>
</evidence>
<keyword evidence="4" id="KW-0597">Phosphoprotein</keyword>
<feature type="compositionally biased region" description="Basic and acidic residues" evidence="9">
    <location>
        <begin position="624"/>
        <end position="641"/>
    </location>
</feature>
<feature type="region of interest" description="Disordered" evidence="9">
    <location>
        <begin position="287"/>
        <end position="308"/>
    </location>
</feature>
<dbReference type="Gene3D" id="1.20.1270.60">
    <property type="entry name" value="Arfaptin homology (AH) domain/BAR domain"/>
    <property type="match status" value="1"/>
</dbReference>
<dbReference type="SMART" id="SM00055">
    <property type="entry name" value="FCH"/>
    <property type="match status" value="1"/>
</dbReference>
<evidence type="ECO:0000256" key="4">
    <source>
        <dbReference type="ARBA" id="ARBA00022553"/>
    </source>
</evidence>
<organism evidence="12 13">
    <name type="scientific">Umbelopsis vinacea</name>
    <dbReference type="NCBI Taxonomy" id="44442"/>
    <lineage>
        <taxon>Eukaryota</taxon>
        <taxon>Fungi</taxon>
        <taxon>Fungi incertae sedis</taxon>
        <taxon>Mucoromycota</taxon>
        <taxon>Mucoromycotina</taxon>
        <taxon>Umbelopsidomycetes</taxon>
        <taxon>Umbelopsidales</taxon>
        <taxon>Umbelopsidaceae</taxon>
        <taxon>Umbelopsis</taxon>
    </lineage>
</organism>
<dbReference type="GO" id="GO:0005543">
    <property type="term" value="F:phospholipid binding"/>
    <property type="evidence" value="ECO:0007669"/>
    <property type="project" value="TreeGrafter"/>
</dbReference>